<keyword evidence="4 5" id="KW-0440">LIM domain</keyword>
<dbReference type="Gene3D" id="2.10.110.10">
    <property type="entry name" value="Cysteine Rich Protein"/>
    <property type="match status" value="2"/>
</dbReference>
<evidence type="ECO:0000256" key="1">
    <source>
        <dbReference type="ARBA" id="ARBA00022723"/>
    </source>
</evidence>
<proteinExistence type="predicted"/>
<evidence type="ECO:0000256" key="4">
    <source>
        <dbReference type="ARBA" id="ARBA00023038"/>
    </source>
</evidence>
<dbReference type="EMBL" id="JAACJJ010000030">
    <property type="protein sequence ID" value="KAF5318515.1"/>
    <property type="molecule type" value="Genomic_DNA"/>
</dbReference>
<dbReference type="GO" id="GO:0046872">
    <property type="term" value="F:metal ion binding"/>
    <property type="evidence" value="ECO:0007669"/>
    <property type="project" value="UniProtKB-KW"/>
</dbReference>
<feature type="domain" description="LIM zinc-binding" evidence="6">
    <location>
        <begin position="30"/>
        <end position="94"/>
    </location>
</feature>
<dbReference type="PANTHER" id="PTHR24205">
    <property type="entry name" value="FOUR AND A HALF LIM DOMAINS PROTEIN"/>
    <property type="match status" value="1"/>
</dbReference>
<evidence type="ECO:0000256" key="2">
    <source>
        <dbReference type="ARBA" id="ARBA00022737"/>
    </source>
</evidence>
<dbReference type="GO" id="GO:0030695">
    <property type="term" value="F:GTPase regulator activity"/>
    <property type="evidence" value="ECO:0007669"/>
    <property type="project" value="UniProtKB-ARBA"/>
</dbReference>
<comment type="caution">
    <text evidence="7">The sequence shown here is derived from an EMBL/GenBank/DDBJ whole genome shotgun (WGS) entry which is preliminary data.</text>
</comment>
<evidence type="ECO:0000313" key="7">
    <source>
        <dbReference type="EMBL" id="KAF5318515.1"/>
    </source>
</evidence>
<dbReference type="CDD" id="cd08368">
    <property type="entry name" value="LIM"/>
    <property type="match status" value="1"/>
</dbReference>
<dbReference type="InterPro" id="IPR001781">
    <property type="entry name" value="Znf_LIM"/>
</dbReference>
<dbReference type="SMART" id="SM00132">
    <property type="entry name" value="LIM"/>
    <property type="match status" value="2"/>
</dbReference>
<gene>
    <name evidence="7" type="ORF">D9619_010900</name>
</gene>
<evidence type="ECO:0000256" key="5">
    <source>
        <dbReference type="PROSITE-ProRule" id="PRU00125"/>
    </source>
</evidence>
<organism evidence="7 8">
    <name type="scientific">Psilocybe cf. subviscida</name>
    <dbReference type="NCBI Taxonomy" id="2480587"/>
    <lineage>
        <taxon>Eukaryota</taxon>
        <taxon>Fungi</taxon>
        <taxon>Dikarya</taxon>
        <taxon>Basidiomycota</taxon>
        <taxon>Agaricomycotina</taxon>
        <taxon>Agaricomycetes</taxon>
        <taxon>Agaricomycetidae</taxon>
        <taxon>Agaricales</taxon>
        <taxon>Agaricineae</taxon>
        <taxon>Strophariaceae</taxon>
        <taxon>Psilocybe</taxon>
    </lineage>
</organism>
<reference evidence="7 8" key="1">
    <citation type="journal article" date="2020" name="ISME J.">
        <title>Uncovering the hidden diversity of litter-decomposition mechanisms in mushroom-forming fungi.</title>
        <authorList>
            <person name="Floudas D."/>
            <person name="Bentzer J."/>
            <person name="Ahren D."/>
            <person name="Johansson T."/>
            <person name="Persson P."/>
            <person name="Tunlid A."/>
        </authorList>
    </citation>
    <scope>NUCLEOTIDE SEQUENCE [LARGE SCALE GENOMIC DNA]</scope>
    <source>
        <strain evidence="7 8">CBS 101986</strain>
    </source>
</reference>
<protein>
    <recommendedName>
        <fullName evidence="6">LIM zinc-binding domain-containing protein</fullName>
    </recommendedName>
</protein>
<dbReference type="Pfam" id="PF00412">
    <property type="entry name" value="LIM"/>
    <property type="match status" value="2"/>
</dbReference>
<evidence type="ECO:0000256" key="3">
    <source>
        <dbReference type="ARBA" id="ARBA00022833"/>
    </source>
</evidence>
<dbReference type="GO" id="GO:0003712">
    <property type="term" value="F:transcription coregulator activity"/>
    <property type="evidence" value="ECO:0007669"/>
    <property type="project" value="TreeGrafter"/>
</dbReference>
<dbReference type="PROSITE" id="PS50023">
    <property type="entry name" value="LIM_DOMAIN_2"/>
    <property type="match status" value="1"/>
</dbReference>
<sequence>MYKGLQPPATAQATMASLVLKSPPLSQQRPTCTKCEKPVFLQTSSVVSCGDSLFHPRCFCCSTCNDTIAAGNEVRLLGNGRLICKQCLPMCTLCRFPITDDEFFLGNNAFYYHVACFSCTECKAPFQQQFMQKQSTALCMECHRAQRAEQETTKLVEEEEREYGGLSPLVLPKKKSRVSDKRRLSAHRL</sequence>
<dbReference type="GO" id="GO:0005634">
    <property type="term" value="C:nucleus"/>
    <property type="evidence" value="ECO:0007669"/>
    <property type="project" value="TreeGrafter"/>
</dbReference>
<dbReference type="AlphaFoldDB" id="A0A8H5B852"/>
<keyword evidence="2" id="KW-0677">Repeat</keyword>
<dbReference type="PROSITE" id="PS00478">
    <property type="entry name" value="LIM_DOMAIN_1"/>
    <property type="match status" value="2"/>
</dbReference>
<evidence type="ECO:0000259" key="6">
    <source>
        <dbReference type="PROSITE" id="PS50023"/>
    </source>
</evidence>
<dbReference type="Proteomes" id="UP000567179">
    <property type="component" value="Unassembled WGS sequence"/>
</dbReference>
<evidence type="ECO:0000313" key="8">
    <source>
        <dbReference type="Proteomes" id="UP000567179"/>
    </source>
</evidence>
<dbReference type="OrthoDB" id="1112565at2759"/>
<keyword evidence="1 5" id="KW-0479">Metal-binding</keyword>
<name>A0A8H5B852_9AGAR</name>
<keyword evidence="8" id="KW-1185">Reference proteome</keyword>
<accession>A0A8H5B852</accession>
<dbReference type="PANTHER" id="PTHR24205:SF16">
    <property type="entry name" value="GH01042P-RELATED"/>
    <property type="match status" value="1"/>
</dbReference>
<keyword evidence="3 5" id="KW-0862">Zinc</keyword>